<accession>A0A7E4ZZT6</accession>
<sequence>MEKRHITDIQDICFTLDRCQTEAKELRKQLADYSGDNDMTDVRDYVEKLEAKIVKLNAYCKEKLARDRAEYAADQKEWKKIDWGDDYD</sequence>
<protein>
    <submittedName>
        <fullName evidence="3">ING domain-containing protein</fullName>
    </submittedName>
</protein>
<feature type="coiled-coil region" evidence="1">
    <location>
        <begin position="16"/>
        <end position="66"/>
    </location>
</feature>
<keyword evidence="2" id="KW-1185">Reference proteome</keyword>
<evidence type="ECO:0000313" key="3">
    <source>
        <dbReference type="WBParaSite" id="Pan_g5227.t1"/>
    </source>
</evidence>
<reference evidence="2" key="1">
    <citation type="journal article" date="2013" name="Genetics">
        <title>The draft genome and transcriptome of Panagrellus redivivus are shaped by the harsh demands of a free-living lifestyle.</title>
        <authorList>
            <person name="Srinivasan J."/>
            <person name="Dillman A.R."/>
            <person name="Macchietto M.G."/>
            <person name="Heikkinen L."/>
            <person name="Lakso M."/>
            <person name="Fracchia K.M."/>
            <person name="Antoshechkin I."/>
            <person name="Mortazavi A."/>
            <person name="Wong G."/>
            <person name="Sternberg P.W."/>
        </authorList>
    </citation>
    <scope>NUCLEOTIDE SEQUENCE [LARGE SCALE GENOMIC DNA]</scope>
    <source>
        <strain evidence="2">MT8872</strain>
    </source>
</reference>
<dbReference type="AlphaFoldDB" id="A0A7E4ZZT6"/>
<reference evidence="3" key="2">
    <citation type="submission" date="2020-10" db="UniProtKB">
        <authorList>
            <consortium name="WormBaseParasite"/>
        </authorList>
    </citation>
    <scope>IDENTIFICATION</scope>
</reference>
<name>A0A7E4ZZT6_PANRE</name>
<proteinExistence type="predicted"/>
<keyword evidence="1" id="KW-0175">Coiled coil</keyword>
<dbReference type="WBParaSite" id="Pan_g5227.t1">
    <property type="protein sequence ID" value="Pan_g5227.t1"/>
    <property type="gene ID" value="Pan_g5227"/>
</dbReference>
<organism evidence="2 3">
    <name type="scientific">Panagrellus redivivus</name>
    <name type="common">Microworm</name>
    <dbReference type="NCBI Taxonomy" id="6233"/>
    <lineage>
        <taxon>Eukaryota</taxon>
        <taxon>Metazoa</taxon>
        <taxon>Ecdysozoa</taxon>
        <taxon>Nematoda</taxon>
        <taxon>Chromadorea</taxon>
        <taxon>Rhabditida</taxon>
        <taxon>Tylenchina</taxon>
        <taxon>Panagrolaimomorpha</taxon>
        <taxon>Panagrolaimoidea</taxon>
        <taxon>Panagrolaimidae</taxon>
        <taxon>Panagrellus</taxon>
    </lineage>
</organism>
<evidence type="ECO:0000256" key="1">
    <source>
        <dbReference type="SAM" id="Coils"/>
    </source>
</evidence>
<dbReference type="Proteomes" id="UP000492821">
    <property type="component" value="Unassembled WGS sequence"/>
</dbReference>
<evidence type="ECO:0000313" key="2">
    <source>
        <dbReference type="Proteomes" id="UP000492821"/>
    </source>
</evidence>